<proteinExistence type="predicted"/>
<accession>A0A7C2K1T5</accession>
<sequence length="379" mass="41684">MPRWLLCAWSLLLPAQIAAATPAELAATVKAVGKNGEGQVAAIAAAKQLSQGDATTLLPILQAFDGASPLATNWLLGAFEAVADRAIKQGKLPAKEIEAYVVDRQQHATARRVAYEWLLKVDPTAADRLIPGMLLDPSAEFRRDAVARKISEAESLLSDQKTDAALAAYRTALQGAVDDDQVKAIIKPLKELGAEVDLQSHFGFLTKWKLIGPFDNTEMKGFDVAYPPERELRFTAKYPGKDVEVSWIDFETEDDYGKVDLAKALAPHKGAITYAATEFVSDRARSVELRLGTPNAWKLWVNGELAFARDEYHRGTQLDQYRVPVQLRAGGNTILLKICQNEQKEDWAQDWKYQIRVCDSAGAAIPPAKTSAAATRERR</sequence>
<dbReference type="AlphaFoldDB" id="A0A7C2K1T5"/>
<evidence type="ECO:0000256" key="1">
    <source>
        <dbReference type="SAM" id="SignalP"/>
    </source>
</evidence>
<comment type="caution">
    <text evidence="2">The sequence shown here is derived from an EMBL/GenBank/DDBJ whole genome shotgun (WGS) entry which is preliminary data.</text>
</comment>
<evidence type="ECO:0008006" key="3">
    <source>
        <dbReference type="Google" id="ProtNLM"/>
    </source>
</evidence>
<gene>
    <name evidence="2" type="ORF">ENQ76_12925</name>
</gene>
<organism evidence="2">
    <name type="scientific">Schlesneria paludicola</name>
    <dbReference type="NCBI Taxonomy" id="360056"/>
    <lineage>
        <taxon>Bacteria</taxon>
        <taxon>Pseudomonadati</taxon>
        <taxon>Planctomycetota</taxon>
        <taxon>Planctomycetia</taxon>
        <taxon>Planctomycetales</taxon>
        <taxon>Planctomycetaceae</taxon>
        <taxon>Schlesneria</taxon>
    </lineage>
</organism>
<reference evidence="2" key="1">
    <citation type="journal article" date="2020" name="mSystems">
        <title>Genome- and Community-Level Interaction Insights into Carbon Utilization and Element Cycling Functions of Hydrothermarchaeota in Hydrothermal Sediment.</title>
        <authorList>
            <person name="Zhou Z."/>
            <person name="Liu Y."/>
            <person name="Xu W."/>
            <person name="Pan J."/>
            <person name="Luo Z.H."/>
            <person name="Li M."/>
        </authorList>
    </citation>
    <scope>NUCLEOTIDE SEQUENCE [LARGE SCALE GENOMIC DNA]</scope>
    <source>
        <strain evidence="2">SpSt-339</strain>
    </source>
</reference>
<protein>
    <recommendedName>
        <fullName evidence="3">HEAT repeat domain-containing protein</fullName>
    </recommendedName>
</protein>
<keyword evidence="1" id="KW-0732">Signal</keyword>
<feature type="signal peptide" evidence="1">
    <location>
        <begin position="1"/>
        <end position="19"/>
    </location>
</feature>
<name>A0A7C2K1T5_9PLAN</name>
<feature type="chain" id="PRO_5028256505" description="HEAT repeat domain-containing protein" evidence="1">
    <location>
        <begin position="20"/>
        <end position="379"/>
    </location>
</feature>
<evidence type="ECO:0000313" key="2">
    <source>
        <dbReference type="EMBL" id="HEN16358.1"/>
    </source>
</evidence>
<dbReference type="EMBL" id="DSOK01000354">
    <property type="protein sequence ID" value="HEN16358.1"/>
    <property type="molecule type" value="Genomic_DNA"/>
</dbReference>